<feature type="signal peptide" evidence="1">
    <location>
        <begin position="1"/>
        <end position="22"/>
    </location>
</feature>
<dbReference type="PROSITE" id="PS51257">
    <property type="entry name" value="PROKAR_LIPOPROTEIN"/>
    <property type="match status" value="1"/>
</dbReference>
<organism evidence="2 3">
    <name type="scientific">Modestobacter versicolor</name>
    <dbReference type="NCBI Taxonomy" id="429133"/>
    <lineage>
        <taxon>Bacteria</taxon>
        <taxon>Bacillati</taxon>
        <taxon>Actinomycetota</taxon>
        <taxon>Actinomycetes</taxon>
        <taxon>Geodermatophilales</taxon>
        <taxon>Geodermatophilaceae</taxon>
        <taxon>Modestobacter</taxon>
    </lineage>
</organism>
<dbReference type="RefSeq" id="WP_146251582.1">
    <property type="nucleotide sequence ID" value="NZ_JACIBU010000001.1"/>
</dbReference>
<evidence type="ECO:0000256" key="1">
    <source>
        <dbReference type="SAM" id="SignalP"/>
    </source>
</evidence>
<evidence type="ECO:0000313" key="2">
    <source>
        <dbReference type="EMBL" id="MBB3677279.1"/>
    </source>
</evidence>
<comment type="caution">
    <text evidence="2">The sequence shown here is derived from an EMBL/GenBank/DDBJ whole genome shotgun (WGS) entry which is preliminary data.</text>
</comment>
<name>A0A839Y3G1_9ACTN</name>
<gene>
    <name evidence="2" type="ORF">FHX36_003014</name>
</gene>
<dbReference type="AlphaFoldDB" id="A0A839Y3G1"/>
<reference evidence="2 3" key="1">
    <citation type="submission" date="2020-08" db="EMBL/GenBank/DDBJ databases">
        <title>Sequencing the genomes of 1000 actinobacteria strains.</title>
        <authorList>
            <person name="Klenk H.-P."/>
        </authorList>
    </citation>
    <scope>NUCLEOTIDE SEQUENCE [LARGE SCALE GENOMIC DNA]</scope>
    <source>
        <strain evidence="2 3">DSM 16678</strain>
    </source>
</reference>
<protein>
    <submittedName>
        <fullName evidence="2">Uncharacterized protein</fullName>
    </submittedName>
</protein>
<keyword evidence="1" id="KW-0732">Signal</keyword>
<sequence length="208" mass="21991">MTSRLVRCAAVSAALLGLAACAQQPGQRPGGPAGTPRYVELRPMPSEPVRAPEELVRPLPDELLESLEAPPVTMAMIEAVDRLRAAAGDSPDSGGPGISLDRTQVYLRWHGPVPAAVQAVVDRYAGAPFTVEVRSVPFPPGEVFEEAGRLLTEHPAVTSTSPRDDGIDVMIHPEVVEAAGGLHEALARHGIVSRFPLFPRAEGPVVPI</sequence>
<proteinExistence type="predicted"/>
<dbReference type="Proteomes" id="UP000580718">
    <property type="component" value="Unassembled WGS sequence"/>
</dbReference>
<evidence type="ECO:0000313" key="3">
    <source>
        <dbReference type="Proteomes" id="UP000580718"/>
    </source>
</evidence>
<dbReference type="EMBL" id="JACIBU010000001">
    <property type="protein sequence ID" value="MBB3677279.1"/>
    <property type="molecule type" value="Genomic_DNA"/>
</dbReference>
<accession>A0A839Y3G1</accession>
<feature type="chain" id="PRO_5032925380" evidence="1">
    <location>
        <begin position="23"/>
        <end position="208"/>
    </location>
</feature>
<dbReference type="OrthoDB" id="5187485at2"/>